<protein>
    <submittedName>
        <fullName evidence="2">Helix-turn-helix domain-containing protein</fullName>
    </submittedName>
</protein>
<evidence type="ECO:0000313" key="3">
    <source>
        <dbReference type="Proteomes" id="UP000824134"/>
    </source>
</evidence>
<dbReference type="SMART" id="SM00530">
    <property type="entry name" value="HTH_XRE"/>
    <property type="match status" value="1"/>
</dbReference>
<dbReference type="Proteomes" id="UP000824134">
    <property type="component" value="Unassembled WGS sequence"/>
</dbReference>
<dbReference type="InterPro" id="IPR001387">
    <property type="entry name" value="Cro/C1-type_HTH"/>
</dbReference>
<name>A0A9D1ZSL1_9MICC</name>
<reference evidence="2" key="1">
    <citation type="journal article" date="2021" name="PeerJ">
        <title>Extensive microbial diversity within the chicken gut microbiome revealed by metagenomics and culture.</title>
        <authorList>
            <person name="Gilroy R."/>
            <person name="Ravi A."/>
            <person name="Getino M."/>
            <person name="Pursley I."/>
            <person name="Horton D.L."/>
            <person name="Alikhan N.F."/>
            <person name="Baker D."/>
            <person name="Gharbi K."/>
            <person name="Hall N."/>
            <person name="Watson M."/>
            <person name="Adriaenssens E.M."/>
            <person name="Foster-Nyarko E."/>
            <person name="Jarju S."/>
            <person name="Secka A."/>
            <person name="Antonio M."/>
            <person name="Oren A."/>
            <person name="Chaudhuri R.R."/>
            <person name="La Ragione R."/>
            <person name="Hildebrand F."/>
            <person name="Pallen M.J."/>
        </authorList>
    </citation>
    <scope>NUCLEOTIDE SEQUENCE</scope>
    <source>
        <strain evidence="2">ChiHjej12B11-9195</strain>
    </source>
</reference>
<feature type="domain" description="HTH cro/C1-type" evidence="1">
    <location>
        <begin position="12"/>
        <end position="66"/>
    </location>
</feature>
<evidence type="ECO:0000259" key="1">
    <source>
        <dbReference type="PROSITE" id="PS50943"/>
    </source>
</evidence>
<organism evidence="2 3">
    <name type="scientific">Candidatus Rothia avicola</name>
    <dbReference type="NCBI Taxonomy" id="2840478"/>
    <lineage>
        <taxon>Bacteria</taxon>
        <taxon>Bacillati</taxon>
        <taxon>Actinomycetota</taxon>
        <taxon>Actinomycetes</taxon>
        <taxon>Micrococcales</taxon>
        <taxon>Micrococcaceae</taxon>
        <taxon>Rothia</taxon>
    </lineage>
</organism>
<dbReference type="GO" id="GO:0003677">
    <property type="term" value="F:DNA binding"/>
    <property type="evidence" value="ECO:0007669"/>
    <property type="project" value="InterPro"/>
</dbReference>
<dbReference type="Gene3D" id="1.10.260.40">
    <property type="entry name" value="lambda repressor-like DNA-binding domains"/>
    <property type="match status" value="1"/>
</dbReference>
<evidence type="ECO:0000313" key="2">
    <source>
        <dbReference type="EMBL" id="HIY94990.1"/>
    </source>
</evidence>
<sequence>MTIPTWTLQDRIRKAREHAGLKQAALAEMIPVARNTLSRWESGAFKPSSDDLDRLAEITAVDRTWLETGIEPDATGDLPATLTIRWTPGGIEVVQ</sequence>
<reference evidence="2" key="2">
    <citation type="submission" date="2021-04" db="EMBL/GenBank/DDBJ databases">
        <authorList>
            <person name="Gilroy R."/>
        </authorList>
    </citation>
    <scope>NUCLEOTIDE SEQUENCE</scope>
    <source>
        <strain evidence="2">ChiHjej12B11-9195</strain>
    </source>
</reference>
<dbReference type="Pfam" id="PF01381">
    <property type="entry name" value="HTH_3"/>
    <property type="match status" value="1"/>
</dbReference>
<dbReference type="EMBL" id="DXCN01000039">
    <property type="protein sequence ID" value="HIY94990.1"/>
    <property type="molecule type" value="Genomic_DNA"/>
</dbReference>
<dbReference type="InterPro" id="IPR010982">
    <property type="entry name" value="Lambda_DNA-bd_dom_sf"/>
</dbReference>
<comment type="caution">
    <text evidence="2">The sequence shown here is derived from an EMBL/GenBank/DDBJ whole genome shotgun (WGS) entry which is preliminary data.</text>
</comment>
<gene>
    <name evidence="2" type="ORF">H9821_04910</name>
</gene>
<proteinExistence type="predicted"/>
<dbReference type="SUPFAM" id="SSF47413">
    <property type="entry name" value="lambda repressor-like DNA-binding domains"/>
    <property type="match status" value="1"/>
</dbReference>
<dbReference type="PROSITE" id="PS50943">
    <property type="entry name" value="HTH_CROC1"/>
    <property type="match status" value="1"/>
</dbReference>
<accession>A0A9D1ZSL1</accession>
<dbReference type="CDD" id="cd00093">
    <property type="entry name" value="HTH_XRE"/>
    <property type="match status" value="1"/>
</dbReference>
<dbReference type="AlphaFoldDB" id="A0A9D1ZSL1"/>